<evidence type="ECO:0000313" key="4">
    <source>
        <dbReference type="EMBL" id="GAA4881736.1"/>
    </source>
</evidence>
<evidence type="ECO:0000256" key="2">
    <source>
        <dbReference type="SAM" id="MobiDB-lite"/>
    </source>
</evidence>
<feature type="compositionally biased region" description="Basic residues" evidence="2">
    <location>
        <begin position="115"/>
        <end position="128"/>
    </location>
</feature>
<keyword evidence="4" id="KW-0378">Hydrolase</keyword>
<dbReference type="PROSITE" id="PS00745">
    <property type="entry name" value="RF_PROK_I"/>
    <property type="match status" value="1"/>
</dbReference>
<name>A0ABP9ER28_9GAMM</name>
<dbReference type="Proteomes" id="UP001499988">
    <property type="component" value="Unassembled WGS sequence"/>
</dbReference>
<evidence type="ECO:0000256" key="1">
    <source>
        <dbReference type="ARBA" id="ARBA00010835"/>
    </source>
</evidence>
<reference evidence="5" key="1">
    <citation type="journal article" date="2019" name="Int. J. Syst. Evol. Microbiol.">
        <title>The Global Catalogue of Microorganisms (GCM) 10K type strain sequencing project: providing services to taxonomists for standard genome sequencing and annotation.</title>
        <authorList>
            <consortium name="The Broad Institute Genomics Platform"/>
            <consortium name="The Broad Institute Genome Sequencing Center for Infectious Disease"/>
            <person name="Wu L."/>
            <person name="Ma J."/>
        </authorList>
    </citation>
    <scope>NUCLEOTIDE SEQUENCE [LARGE SCALE GENOMIC DNA]</scope>
    <source>
        <strain evidence="5">JCM 18401</strain>
    </source>
</reference>
<dbReference type="InterPro" id="IPR000352">
    <property type="entry name" value="Pep_chain_release_fac_I"/>
</dbReference>
<keyword evidence="5" id="KW-1185">Reference proteome</keyword>
<accession>A0ABP9ER28</accession>
<dbReference type="SUPFAM" id="SSF75620">
    <property type="entry name" value="Release factor"/>
    <property type="match status" value="1"/>
</dbReference>
<dbReference type="Pfam" id="PF00472">
    <property type="entry name" value="RF-1"/>
    <property type="match status" value="1"/>
</dbReference>
<feature type="domain" description="Prokaryotic-type class I peptide chain release factors" evidence="3">
    <location>
        <begin position="21"/>
        <end position="37"/>
    </location>
</feature>
<dbReference type="EMBL" id="BAABJZ010000021">
    <property type="protein sequence ID" value="GAA4881736.1"/>
    <property type="molecule type" value="Genomic_DNA"/>
</dbReference>
<proteinExistence type="inferred from homology"/>
<protein>
    <submittedName>
        <fullName evidence="4">Alternative ribosome rescue aminoacyl-tRNA hydrolase ArfB</fullName>
    </submittedName>
</protein>
<evidence type="ECO:0000259" key="3">
    <source>
        <dbReference type="PROSITE" id="PS00745"/>
    </source>
</evidence>
<dbReference type="NCBIfam" id="NF006718">
    <property type="entry name" value="PRK09256.1"/>
    <property type="match status" value="1"/>
</dbReference>
<comment type="caution">
    <text evidence="4">The sequence shown here is derived from an EMBL/GenBank/DDBJ whole genome shotgun (WGS) entry which is preliminary data.</text>
</comment>
<sequence>MLTLSQRVSIPAHELEFQMIRASGPGGQHVNKTSTAIQLIFDVKASQALPDHYKQRILARAHPNLTASGKIIIKAQQYRSQEMNRQDALARLKAMIEQAMVVQKRRIATKPTRSSQRKRIDHKKRHGQTKALRSRSNYGKE</sequence>
<evidence type="ECO:0000313" key="5">
    <source>
        <dbReference type="Proteomes" id="UP001499988"/>
    </source>
</evidence>
<dbReference type="GO" id="GO:0016787">
    <property type="term" value="F:hydrolase activity"/>
    <property type="evidence" value="ECO:0007669"/>
    <property type="project" value="UniProtKB-KW"/>
</dbReference>
<dbReference type="PANTHER" id="PTHR47814">
    <property type="entry name" value="PEPTIDYL-TRNA HYDROLASE ARFB"/>
    <property type="match status" value="1"/>
</dbReference>
<feature type="region of interest" description="Disordered" evidence="2">
    <location>
        <begin position="105"/>
        <end position="141"/>
    </location>
</feature>
<dbReference type="InterPro" id="IPR045853">
    <property type="entry name" value="Pep_chain_release_fac_I_sf"/>
</dbReference>
<dbReference type="Gene3D" id="3.30.160.20">
    <property type="match status" value="1"/>
</dbReference>
<dbReference type="RefSeq" id="WP_345334714.1">
    <property type="nucleotide sequence ID" value="NZ_BAABJZ010000021.1"/>
</dbReference>
<gene>
    <name evidence="4" type="primary">arfB</name>
    <name evidence="4" type="ORF">GCM10023333_14830</name>
</gene>
<dbReference type="PANTHER" id="PTHR47814:SF1">
    <property type="entry name" value="PEPTIDYL-TRNA HYDROLASE ARFB"/>
    <property type="match status" value="1"/>
</dbReference>
<organism evidence="4 5">
    <name type="scientific">Ferrimonas pelagia</name>
    <dbReference type="NCBI Taxonomy" id="1177826"/>
    <lineage>
        <taxon>Bacteria</taxon>
        <taxon>Pseudomonadati</taxon>
        <taxon>Pseudomonadota</taxon>
        <taxon>Gammaproteobacteria</taxon>
        <taxon>Alteromonadales</taxon>
        <taxon>Ferrimonadaceae</taxon>
        <taxon>Ferrimonas</taxon>
    </lineage>
</organism>
<comment type="similarity">
    <text evidence="1">Belongs to the prokaryotic/mitochondrial release factor family.</text>
</comment>